<evidence type="ECO:0000313" key="2">
    <source>
        <dbReference type="Proteomes" id="UP000566819"/>
    </source>
</evidence>
<evidence type="ECO:0000313" key="1">
    <source>
        <dbReference type="EMBL" id="KAF4631344.1"/>
    </source>
</evidence>
<dbReference type="Proteomes" id="UP000566819">
    <property type="component" value="Unassembled WGS sequence"/>
</dbReference>
<protein>
    <submittedName>
        <fullName evidence="1">Uncharacterized protein</fullName>
    </submittedName>
</protein>
<dbReference type="InterPro" id="IPR021833">
    <property type="entry name" value="DUF3425"/>
</dbReference>
<dbReference type="OrthoDB" id="2245989at2759"/>
<dbReference type="Pfam" id="PF11905">
    <property type="entry name" value="DUF3425"/>
    <property type="match status" value="1"/>
</dbReference>
<reference evidence="1 2" key="1">
    <citation type="submission" date="2020-03" db="EMBL/GenBank/DDBJ databases">
        <title>Draft Genome Sequence of Cudoniella acicularis.</title>
        <authorList>
            <person name="Buettner E."/>
            <person name="Kellner H."/>
        </authorList>
    </citation>
    <scope>NUCLEOTIDE SEQUENCE [LARGE SCALE GENOMIC DNA]</scope>
    <source>
        <strain evidence="1 2">DSM 108380</strain>
    </source>
</reference>
<dbReference type="EMBL" id="JAAMPI010000454">
    <property type="protein sequence ID" value="KAF4631344.1"/>
    <property type="molecule type" value="Genomic_DNA"/>
</dbReference>
<proteinExistence type="predicted"/>
<comment type="caution">
    <text evidence="1">The sequence shown here is derived from an EMBL/GenBank/DDBJ whole genome shotgun (WGS) entry which is preliminary data.</text>
</comment>
<dbReference type="AlphaFoldDB" id="A0A8H4RMC3"/>
<accession>A0A8H4RMC3</accession>
<gene>
    <name evidence="1" type="ORF">G7Y89_g6790</name>
</gene>
<name>A0A8H4RMC3_9HELO</name>
<keyword evidence="2" id="KW-1185">Reference proteome</keyword>
<dbReference type="PANTHER" id="PTHR38116">
    <property type="entry name" value="CHROMOSOME 7, WHOLE GENOME SHOTGUN SEQUENCE"/>
    <property type="match status" value="1"/>
</dbReference>
<organism evidence="1 2">
    <name type="scientific">Cudoniella acicularis</name>
    <dbReference type="NCBI Taxonomy" id="354080"/>
    <lineage>
        <taxon>Eukaryota</taxon>
        <taxon>Fungi</taxon>
        <taxon>Dikarya</taxon>
        <taxon>Ascomycota</taxon>
        <taxon>Pezizomycotina</taxon>
        <taxon>Leotiomycetes</taxon>
        <taxon>Helotiales</taxon>
        <taxon>Tricladiaceae</taxon>
        <taxon>Cudoniella</taxon>
    </lineage>
</organism>
<sequence>MEDLFLWKDKWKVNGLLIKEVKDVVHEKQIEKWTSAGFRVITLSTIIVLECGILRYEWASSFEEWPFSSLTVMVLEYVDLFRVFNSAAGHSRVKDCERARVAAACGLDDARTIDLLREWAQSSRMMGSPCTEKLLVLVKINVFRALISNSLTLGIPSEAIMDDDAISTFCSPSRAVGQILALPSALRPTDLQISVPHHPWIDCLPVPRMRQNLIRAGDTFDVMELCGDLVGLFSTGTGRTGIIVWGEPWDAAGWEVTKGFLKNWGGSIEGCWEIFESTNRWRARRGEIALCFDKFIT</sequence>
<dbReference type="PANTHER" id="PTHR38116:SF1">
    <property type="entry name" value="BZIP DOMAIN-CONTAINING PROTEIN"/>
    <property type="match status" value="1"/>
</dbReference>